<reference evidence="1" key="1">
    <citation type="submission" date="2022-03" db="EMBL/GenBank/DDBJ databases">
        <title>Fererhizobium litorale gen. nov., sp. nov., isolated from sandy sediments of the Sea of Japan seashore.</title>
        <authorList>
            <person name="Romanenko L."/>
            <person name="Kurilenko V."/>
            <person name="Otstavnykh N."/>
            <person name="Svetashev V."/>
            <person name="Tekutyeva L."/>
            <person name="Isaeva M."/>
            <person name="Mikhailov V."/>
        </authorList>
    </citation>
    <scope>NUCLEOTIDE SEQUENCE</scope>
    <source>
        <strain evidence="1">KMM 9576</strain>
    </source>
</reference>
<dbReference type="SUPFAM" id="SSF52266">
    <property type="entry name" value="SGNH hydrolase"/>
    <property type="match status" value="1"/>
</dbReference>
<protein>
    <submittedName>
        <fullName evidence="1">Uncharacterized protein</fullName>
    </submittedName>
</protein>
<comment type="caution">
    <text evidence="1">The sequence shown here is derived from an EMBL/GenBank/DDBJ whole genome shotgun (WGS) entry which is preliminary data.</text>
</comment>
<evidence type="ECO:0000313" key="1">
    <source>
        <dbReference type="EMBL" id="MDI7924611.1"/>
    </source>
</evidence>
<name>A0AAE3U3F7_9HYPH</name>
<sequence length="402" mass="43578">MVKHVLFSGQSNNTGAGPGGPWGFSSKVMVWNNQSNIETLQNLGSSWIAPKLGSWPFLIIGGKDINNQGPHFANYLSGLIDEDVRLVTSGSSGQPIAKWHDGVNPGPMYKRLRALRDRTGVGSFDVFLWNQGSADNLISGEYRAKWDALIDLMTSDGLISAATAIVVNETGPNTPGINAVLAQIAVDDPRAGYARLGHLSTTDGVHWTGKSLQLAGWEAVVALSKTTTQFQGIIPMPEDLPFVYATGNKAEIFYPAGVYHKVSVAHRFGAENLIADGRFVSDRAGLWEFHAAGFSGGNKSRLGLIDDGGNLLESLVYTGNTDPPGTPRSYLGLLWLTFPQTKKYGWDSRRGPERRGRSSRSIHPSIASYLPGISGQRECEGATAHRENGLLFLRILYLPKTR</sequence>
<keyword evidence="2" id="KW-1185">Reference proteome</keyword>
<proteinExistence type="predicted"/>
<dbReference type="GO" id="GO:0016788">
    <property type="term" value="F:hydrolase activity, acting on ester bonds"/>
    <property type="evidence" value="ECO:0007669"/>
    <property type="project" value="UniProtKB-ARBA"/>
</dbReference>
<accession>A0AAE3U3F7</accession>
<gene>
    <name evidence="1" type="ORF">MRS75_21335</name>
</gene>
<dbReference type="RefSeq" id="WP_311794683.1">
    <property type="nucleotide sequence ID" value="NZ_JALDYZ010000016.1"/>
</dbReference>
<dbReference type="Proteomes" id="UP001161580">
    <property type="component" value="Unassembled WGS sequence"/>
</dbReference>
<dbReference type="AlphaFoldDB" id="A0AAE3U3F7"/>
<dbReference type="InterPro" id="IPR036514">
    <property type="entry name" value="SGNH_hydro_sf"/>
</dbReference>
<dbReference type="Gene3D" id="3.40.50.1110">
    <property type="entry name" value="SGNH hydrolase"/>
    <property type="match status" value="1"/>
</dbReference>
<dbReference type="EMBL" id="JALDYZ010000016">
    <property type="protein sequence ID" value="MDI7924611.1"/>
    <property type="molecule type" value="Genomic_DNA"/>
</dbReference>
<evidence type="ECO:0000313" key="2">
    <source>
        <dbReference type="Proteomes" id="UP001161580"/>
    </source>
</evidence>
<organism evidence="1 2">
    <name type="scientific">Ferirhizobium litorale</name>
    <dbReference type="NCBI Taxonomy" id="2927786"/>
    <lineage>
        <taxon>Bacteria</taxon>
        <taxon>Pseudomonadati</taxon>
        <taxon>Pseudomonadota</taxon>
        <taxon>Alphaproteobacteria</taxon>
        <taxon>Hyphomicrobiales</taxon>
        <taxon>Rhizobiaceae</taxon>
        <taxon>Ferirhizobium</taxon>
    </lineage>
</organism>